<keyword evidence="13" id="KW-0679">Respiratory chain</keyword>
<proteinExistence type="inferred from homology"/>
<evidence type="ECO:0000256" key="7">
    <source>
        <dbReference type="ARBA" id="ARBA00022723"/>
    </source>
</evidence>
<evidence type="ECO:0000256" key="1">
    <source>
        <dbReference type="ARBA" id="ARBA00002555"/>
    </source>
</evidence>
<organism evidence="15 16">
    <name type="scientific">Indicator maculatus</name>
    <name type="common">spotted honeyguide</name>
    <dbReference type="NCBI Taxonomy" id="545262"/>
    <lineage>
        <taxon>Eukaryota</taxon>
        <taxon>Metazoa</taxon>
        <taxon>Chordata</taxon>
        <taxon>Craniata</taxon>
        <taxon>Vertebrata</taxon>
        <taxon>Euteleostomi</taxon>
        <taxon>Archelosauria</taxon>
        <taxon>Archosauria</taxon>
        <taxon>Dinosauria</taxon>
        <taxon>Saurischia</taxon>
        <taxon>Theropoda</taxon>
        <taxon>Coelurosauria</taxon>
        <taxon>Aves</taxon>
        <taxon>Neognathae</taxon>
        <taxon>Neoaves</taxon>
        <taxon>Telluraves</taxon>
        <taxon>Coraciimorphae</taxon>
        <taxon>Piciformes</taxon>
        <taxon>Indicatoridae</taxon>
        <taxon>Indicator</taxon>
    </lineage>
</organism>
<evidence type="ECO:0000256" key="11">
    <source>
        <dbReference type="PROSITE-ProRule" id="PRU00433"/>
    </source>
</evidence>
<gene>
    <name evidence="15" type="primary">Cycs</name>
    <name evidence="15" type="ORF">INDMAC_R11845</name>
</gene>
<evidence type="ECO:0000256" key="12">
    <source>
        <dbReference type="RuleBase" id="RU004426"/>
    </source>
</evidence>
<keyword evidence="13" id="KW-0496">Mitochondrion</keyword>
<evidence type="ECO:0000256" key="2">
    <source>
        <dbReference type="ARBA" id="ARBA00004569"/>
    </source>
</evidence>
<dbReference type="SUPFAM" id="SSF46626">
    <property type="entry name" value="Cytochrome c"/>
    <property type="match status" value="1"/>
</dbReference>
<keyword evidence="16" id="KW-1185">Reference proteome</keyword>
<dbReference type="PANTHER" id="PTHR11961">
    <property type="entry name" value="CYTOCHROME C"/>
    <property type="match status" value="1"/>
</dbReference>
<evidence type="ECO:0000313" key="15">
    <source>
        <dbReference type="EMBL" id="NXN17703.1"/>
    </source>
</evidence>
<dbReference type="PROSITE" id="PS51007">
    <property type="entry name" value="CYTC"/>
    <property type="match status" value="1"/>
</dbReference>
<dbReference type="GO" id="GO:0046872">
    <property type="term" value="F:metal ion binding"/>
    <property type="evidence" value="ECO:0007669"/>
    <property type="project" value="UniProtKB-KW"/>
</dbReference>
<evidence type="ECO:0000259" key="14">
    <source>
        <dbReference type="PROSITE" id="PS51007"/>
    </source>
</evidence>
<dbReference type="OrthoDB" id="449280at2759"/>
<comment type="PTM">
    <text evidence="13">Binds 1 heme group per subunit.</text>
</comment>
<dbReference type="InterPro" id="IPR009056">
    <property type="entry name" value="Cyt_c-like_dom"/>
</dbReference>
<accession>A0A7L1GUH3</accession>
<feature type="domain" description="Cytochrome c" evidence="14">
    <location>
        <begin position="1"/>
        <end position="119"/>
    </location>
</feature>
<evidence type="ECO:0000256" key="3">
    <source>
        <dbReference type="ARBA" id="ARBA00006488"/>
    </source>
</evidence>
<sequence length="120" mass="14387">LGDDEKAMIFIQKCSWCHSVEKNRKHRTETSLWGLFAHRTGKDAEFFYSKQEQNIFINKWCWDNIVIYCFLVAWSENTLMDYLENPKNIYSWYKKKKKFAGITKQNERADLIAYLKKATS</sequence>
<comment type="caution">
    <text evidence="15">The sequence shown here is derived from an EMBL/GenBank/DDBJ whole genome shotgun (WGS) entry which is preliminary data.</text>
</comment>
<evidence type="ECO:0000256" key="6">
    <source>
        <dbReference type="ARBA" id="ARBA00022617"/>
    </source>
</evidence>
<evidence type="ECO:0000256" key="8">
    <source>
        <dbReference type="ARBA" id="ARBA00022982"/>
    </source>
</evidence>
<protein>
    <recommendedName>
        <fullName evidence="4">Cytochrome c</fullName>
    </recommendedName>
</protein>
<keyword evidence="8 13" id="KW-0249">Electron transport</keyword>
<dbReference type="GO" id="GO:0005758">
    <property type="term" value="C:mitochondrial intermembrane space"/>
    <property type="evidence" value="ECO:0007669"/>
    <property type="project" value="UniProtKB-SubCell"/>
</dbReference>
<keyword evidence="10 11" id="KW-0408">Iron</keyword>
<feature type="non-terminal residue" evidence="15">
    <location>
        <position position="1"/>
    </location>
</feature>
<evidence type="ECO:0000256" key="9">
    <source>
        <dbReference type="ARBA" id="ARBA00022990"/>
    </source>
</evidence>
<comment type="similarity">
    <text evidence="3 12">Belongs to the cytochrome c family.</text>
</comment>
<evidence type="ECO:0000256" key="13">
    <source>
        <dbReference type="RuleBase" id="RU004427"/>
    </source>
</evidence>
<comment type="function">
    <text evidence="1 13">Electron carrier protein. The oxidized form of the cytochrome c heme group can accept an electron from the heme group of the cytochrome c1 subunit of cytochrome reductase. Cytochrome c then transfers this electron to the cytochrome oxidase complex, the final protein carrier in the mitochondrial electron-transport chain.</text>
</comment>
<evidence type="ECO:0000256" key="10">
    <source>
        <dbReference type="ARBA" id="ARBA00023004"/>
    </source>
</evidence>
<keyword evidence="5 13" id="KW-0813">Transport</keyword>
<feature type="non-terminal residue" evidence="15">
    <location>
        <position position="120"/>
    </location>
</feature>
<evidence type="ECO:0000313" key="16">
    <source>
        <dbReference type="Proteomes" id="UP000557230"/>
    </source>
</evidence>
<keyword evidence="9" id="KW-0007">Acetylation</keyword>
<dbReference type="GO" id="GO:0020037">
    <property type="term" value="F:heme binding"/>
    <property type="evidence" value="ECO:0007669"/>
    <property type="project" value="InterPro"/>
</dbReference>
<comment type="subcellular location">
    <subcellularLocation>
        <location evidence="2">Mitochondrion intermembrane space</location>
    </subcellularLocation>
</comment>
<evidence type="ECO:0000256" key="4">
    <source>
        <dbReference type="ARBA" id="ARBA00013530"/>
    </source>
</evidence>
<dbReference type="InterPro" id="IPR036909">
    <property type="entry name" value="Cyt_c-like_dom_sf"/>
</dbReference>
<dbReference type="InterPro" id="IPR002327">
    <property type="entry name" value="Cyt_c_1A/1B"/>
</dbReference>
<dbReference type="Gene3D" id="1.10.760.10">
    <property type="entry name" value="Cytochrome c-like domain"/>
    <property type="match status" value="1"/>
</dbReference>
<dbReference type="AlphaFoldDB" id="A0A7L1GUH3"/>
<reference evidence="15 16" key="1">
    <citation type="submission" date="2019-09" db="EMBL/GenBank/DDBJ databases">
        <title>Bird 10,000 Genomes (B10K) Project - Family phase.</title>
        <authorList>
            <person name="Zhang G."/>
        </authorList>
    </citation>
    <scope>NUCLEOTIDE SEQUENCE [LARGE SCALE GENOMIC DNA]</scope>
    <source>
        <strain evidence="15">B10K-DU-001-78</strain>
        <tissue evidence="15">Muscle</tissue>
    </source>
</reference>
<dbReference type="EMBL" id="VXBD01013058">
    <property type="protein sequence ID" value="NXN17703.1"/>
    <property type="molecule type" value="Genomic_DNA"/>
</dbReference>
<evidence type="ECO:0000256" key="5">
    <source>
        <dbReference type="ARBA" id="ARBA00022448"/>
    </source>
</evidence>
<keyword evidence="7 11" id="KW-0479">Metal-binding</keyword>
<keyword evidence="6 11" id="KW-0349">Heme</keyword>
<name>A0A7L1GUH3_9PICI</name>
<dbReference type="PRINTS" id="PR00604">
    <property type="entry name" value="CYTCHRMECIAB"/>
</dbReference>
<dbReference type="Proteomes" id="UP000557230">
    <property type="component" value="Unassembled WGS sequence"/>
</dbReference>
<dbReference type="GO" id="GO:0009055">
    <property type="term" value="F:electron transfer activity"/>
    <property type="evidence" value="ECO:0007669"/>
    <property type="project" value="InterPro"/>
</dbReference>